<organism evidence="2 3">
    <name type="scientific">Photobacterium damselae</name>
    <dbReference type="NCBI Taxonomy" id="38293"/>
    <lineage>
        <taxon>Bacteria</taxon>
        <taxon>Pseudomonadati</taxon>
        <taxon>Pseudomonadota</taxon>
        <taxon>Gammaproteobacteria</taxon>
        <taxon>Vibrionales</taxon>
        <taxon>Vibrionaceae</taxon>
        <taxon>Photobacterium</taxon>
    </lineage>
</organism>
<dbReference type="AlphaFoldDB" id="A0A2X1Y9K6"/>
<evidence type="ECO:0000313" key="3">
    <source>
        <dbReference type="Proteomes" id="UP000251647"/>
    </source>
</evidence>
<dbReference type="Proteomes" id="UP000251647">
    <property type="component" value="Unassembled WGS sequence"/>
</dbReference>
<sequence>MLISRIKTIVIVLLGVSMAITVFQLKRITASFEEQKQEMASLHYQLATTQTIKDSQSKQISQLVQERNELSTLLQARVEEQNSERERLSQNIAVLKKELSDNQSFNTPYPKSVLKRLRQSY</sequence>
<accession>A0A2X1Y9K6</accession>
<name>A0A2X1Y9K6_PHODM</name>
<evidence type="ECO:0000313" key="2">
    <source>
        <dbReference type="EMBL" id="SPY44031.1"/>
    </source>
</evidence>
<evidence type="ECO:0008006" key="4">
    <source>
        <dbReference type="Google" id="ProtNLM"/>
    </source>
</evidence>
<feature type="coiled-coil region" evidence="1">
    <location>
        <begin position="71"/>
        <end position="98"/>
    </location>
</feature>
<gene>
    <name evidence="2" type="ORF">NCTC11647_02966</name>
</gene>
<protein>
    <recommendedName>
        <fullName evidence="4">DUF2570 domain-containing protein</fullName>
    </recommendedName>
</protein>
<reference evidence="2 3" key="1">
    <citation type="submission" date="2018-06" db="EMBL/GenBank/DDBJ databases">
        <authorList>
            <consortium name="Pathogen Informatics"/>
            <person name="Doyle S."/>
        </authorList>
    </citation>
    <scope>NUCLEOTIDE SEQUENCE [LARGE SCALE GENOMIC DNA]</scope>
    <source>
        <strain evidence="2 3">NCTC11647</strain>
    </source>
</reference>
<proteinExistence type="predicted"/>
<keyword evidence="1" id="KW-0175">Coiled coil</keyword>
<dbReference type="EMBL" id="UATL01000005">
    <property type="protein sequence ID" value="SPY44031.1"/>
    <property type="molecule type" value="Genomic_DNA"/>
</dbReference>
<evidence type="ECO:0000256" key="1">
    <source>
        <dbReference type="SAM" id="Coils"/>
    </source>
</evidence>